<dbReference type="PANTHER" id="PTHR23509:SF6">
    <property type="entry name" value="PHOSPHOLIPASE C1020.13C-RELATED"/>
    <property type="match status" value="1"/>
</dbReference>
<dbReference type="EMBL" id="ML977673">
    <property type="protein sequence ID" value="KAF1994072.1"/>
    <property type="molecule type" value="Genomic_DNA"/>
</dbReference>
<evidence type="ECO:0000256" key="6">
    <source>
        <dbReference type="ARBA" id="ARBA00023136"/>
    </source>
</evidence>
<evidence type="ECO:0000256" key="2">
    <source>
        <dbReference type="ARBA" id="ARBA00006945"/>
    </source>
</evidence>
<keyword evidence="6 8" id="KW-0472">Membrane</keyword>
<evidence type="ECO:0000256" key="5">
    <source>
        <dbReference type="ARBA" id="ARBA00022989"/>
    </source>
</evidence>
<keyword evidence="4 8" id="KW-0812">Transmembrane</keyword>
<dbReference type="GO" id="GO:0004620">
    <property type="term" value="F:phospholipase activity"/>
    <property type="evidence" value="ECO:0007669"/>
    <property type="project" value="TreeGrafter"/>
</dbReference>
<feature type="compositionally biased region" description="Polar residues" evidence="7">
    <location>
        <begin position="1014"/>
        <end position="1042"/>
    </location>
</feature>
<dbReference type="GO" id="GO:0046872">
    <property type="term" value="F:metal ion binding"/>
    <property type="evidence" value="ECO:0007669"/>
    <property type="project" value="InterPro"/>
</dbReference>
<reference evidence="10" key="1">
    <citation type="journal article" date="2020" name="Stud. Mycol.">
        <title>101 Dothideomycetes genomes: a test case for predicting lifestyles and emergence of pathogens.</title>
        <authorList>
            <person name="Haridas S."/>
            <person name="Albert R."/>
            <person name="Binder M."/>
            <person name="Bloem J."/>
            <person name="Labutti K."/>
            <person name="Salamov A."/>
            <person name="Andreopoulos B."/>
            <person name="Baker S."/>
            <person name="Barry K."/>
            <person name="Bills G."/>
            <person name="Bluhm B."/>
            <person name="Cannon C."/>
            <person name="Castanera R."/>
            <person name="Culley D."/>
            <person name="Daum C."/>
            <person name="Ezra D."/>
            <person name="Gonzalez J."/>
            <person name="Henrissat B."/>
            <person name="Kuo A."/>
            <person name="Liang C."/>
            <person name="Lipzen A."/>
            <person name="Lutzoni F."/>
            <person name="Magnuson J."/>
            <person name="Mondo S."/>
            <person name="Nolan M."/>
            <person name="Ohm R."/>
            <person name="Pangilinan J."/>
            <person name="Park H.-J."/>
            <person name="Ramirez L."/>
            <person name="Alfaro M."/>
            <person name="Sun H."/>
            <person name="Tritt A."/>
            <person name="Yoshinaga Y."/>
            <person name="Zwiers L.-H."/>
            <person name="Turgeon B."/>
            <person name="Goodwin S."/>
            <person name="Spatafora J."/>
            <person name="Crous P."/>
            <person name="Grigoriev I."/>
        </authorList>
    </citation>
    <scope>NUCLEOTIDE SEQUENCE</scope>
    <source>
        <strain evidence="10">CBS 123094</strain>
    </source>
</reference>
<feature type="transmembrane region" description="Helical" evidence="8">
    <location>
        <begin position="241"/>
        <end position="260"/>
    </location>
</feature>
<sequence length="1901" mass="212569">MAQIRGTAGYHLGNQSPFGNAGRSDGTTNDPSPLDALREQTSKIEDFLDTLADPVKPYLPAIGRFLIVVTFLEDALRIVTQWRDQLTYLHDYRHIWNGFTHLFLIINVIAMIACSIMIITRKHSDYGVFGLIGVVVLQGIGYGLVFDLNFFLRNLSVMGGLFMVLSDSWVRKKFAPAGLPQLDEKDRKMYFQLAGRVLLIFLFIGFVFRGDWSFWRIVVSLIGFVACVMVVVGFKAKWSAVMLVLILSIFNLFVNNFWTLHPHHPHKDFAKYDFFQILSIVGGLVLLVNMGPGQFSVDEKKKGFKKHQGGVERYMQHWFHHQLSRSADYEVDYYSRRHGLCEGKRSRQVFRPVGMTGKTKNNQSFGHFQFSCWSGFYFKLLHIISRGIDDVLAMLLAFSARNEELEVVMLSLTFGNVFVQDCLRNVVTLFSFIEKERKWRKEKGLAPGFETLNRIKPIVAVGATEPLAEQMMVADFFHGVDGLGGIHDSHPHFTPAETWKSLFRPAPESVASEEAAALQKVKDEHSLFTPSMKPAHEEMLQILRENEPDTITVVAIGPLTNIAIAAAADPEAFLRVKELVVMGGAVHVPGNPPDLTRHYSPEVLSLPIPNFNLTKQPDNPIRRSLNIQNQMTPGAEFNTYADSVAAARVFALTSPNPRATMPPTLPNASKDQLPPYPEKLSRQLKLKLFPLDITSPHMLYKPLYDRIIKDLHSSESPLTTWSNLFLQSTFRKMISLDSTLTPESTGVQLHDPLCIWYCMTLSDPKWEFTQAEDIRVESVGQWTRGCCIVERRGGRIVKERTGDVEDEIVGDAGGWGDTRRGNRIERCVQSPGFDAFAPWMLGRIYGLEGRQKLSETLLRQWPKRKVPPPTTPPILNMSNADEPSMSAHTNQYIREILHSAEAPSPIAVRYFYTSPLAIDDPLSPLPPPLATGSNTRRHPPRPFSEYDNEAVNDTWLDLRKKILKHNEELGEKRASGEIPGTPIIPAVARLKRKRGESASGDEGRGTPQGRDIPSTRSSSRGQYSRSAEASQDAGTGSRSGSPGMTLPLSLRTRDEGELSPSLGTATTRNPFARAPSRGHVPNVRTSTSAERPRPHPHEQDSYLWDDDMEHALSGNKDKRPARRPSKPKQGPTAKVPVGVSRLHHVVMDAESLRMEPIYWSPVSDIAQVVRGTWFYRDTMMPVEIDVANMLEAGYLDLQPWTQTWTDELNSAIEVGAIGEMKILHRLWPEKIPIAESRPTTSSEMAAGLVTNAIPELVEGPEKQQRDIVENACDLIDISTGPGGPDNKAAGDAEYCHEGRKNLYRKAGIIYANEKEAYMLRPSLQPSDYYGRRPLANYIRKGRPIGIPVVRGFDQAIWDKLHPVKRTVEAVEASKGVSSAQAGTHPNRRQKDDPAIAKSERPQVTDLVLVIHGIGQKLSERMETFHFTHAINAFRREVNVEMGTPDVKKHLRGDMGGIMVLPVNWRLRVSLESESDPTVAEDENPAINNYTLKDITPETLPAVRGIVSDVMLDIPYYLSADHNPKMIAACAQEANRIYRLWCANNPGFSEWGRVHLIAHSLGSVMSIDILSQQPSSVPLHFGNPTFPEEELPTDHFIFDTKNLFVCGSPVGFFLLLKKAALLPRRDKEKPGADSYAAPGVAGEEGTYGCIAVDNIYNIINPYDPVAYRLNAAVDVVYASMLRPAIIPSANTSWFSNPFRSSRSSSSSAPTKPSTNRLPSNVELETHNFTREEIVEKRAYLLNDNGQIDYFLKYGGGALEIQYLTMLGAHSSYWLSKDFVRMIVVEVGRRMGREGTVSEMRAAKKKTGPECLDEDVYTTPNVVVIQHCKAWVWISRHSVETHSILDRYFGLNPISPLQETIPTLAPPMPRMFTSVNDSTKHTHGSRGCGSIGYNGPIQQLIEG</sequence>
<evidence type="ECO:0000256" key="3">
    <source>
        <dbReference type="ARBA" id="ARBA00009176"/>
    </source>
</evidence>
<feature type="compositionally biased region" description="Polar residues" evidence="7">
    <location>
        <begin position="1707"/>
        <end position="1717"/>
    </location>
</feature>
<feature type="region of interest" description="Disordered" evidence="7">
    <location>
        <begin position="992"/>
        <end position="1137"/>
    </location>
</feature>
<gene>
    <name evidence="10" type="ORF">P154DRAFT_567570</name>
</gene>
<feature type="compositionally biased region" description="Basic and acidic residues" evidence="7">
    <location>
        <begin position="1388"/>
        <end position="1397"/>
    </location>
</feature>
<evidence type="ECO:0000313" key="11">
    <source>
        <dbReference type="Proteomes" id="UP000799779"/>
    </source>
</evidence>
<evidence type="ECO:0000256" key="8">
    <source>
        <dbReference type="SAM" id="Phobius"/>
    </source>
</evidence>
<feature type="transmembrane region" description="Helical" evidence="8">
    <location>
        <begin position="126"/>
        <end position="145"/>
    </location>
</feature>
<dbReference type="Pfam" id="PF02077">
    <property type="entry name" value="SURF4"/>
    <property type="match status" value="1"/>
</dbReference>
<keyword evidence="5 8" id="KW-1133">Transmembrane helix</keyword>
<feature type="transmembrane region" description="Helical" evidence="8">
    <location>
        <begin position="99"/>
        <end position="119"/>
    </location>
</feature>
<dbReference type="InterPro" id="IPR002995">
    <property type="entry name" value="Surf4"/>
</dbReference>
<protein>
    <submittedName>
        <fullName evidence="10">SURF4-domain-containing protein</fullName>
    </submittedName>
</protein>
<dbReference type="GO" id="GO:0005737">
    <property type="term" value="C:cytoplasm"/>
    <property type="evidence" value="ECO:0007669"/>
    <property type="project" value="TreeGrafter"/>
</dbReference>
<comment type="similarity">
    <text evidence="2">Belongs to the SURF4 family.</text>
</comment>
<dbReference type="Pfam" id="PF02862">
    <property type="entry name" value="DDHD"/>
    <property type="match status" value="2"/>
</dbReference>
<evidence type="ECO:0000259" key="9">
    <source>
        <dbReference type="PROSITE" id="PS51043"/>
    </source>
</evidence>
<name>A0A6A5VWE2_9PLEO</name>
<feature type="domain" description="DDHD" evidence="9">
    <location>
        <begin position="1595"/>
        <end position="1787"/>
    </location>
</feature>
<keyword evidence="11" id="KW-1185">Reference proteome</keyword>
<dbReference type="InterPro" id="IPR004177">
    <property type="entry name" value="DDHD_dom"/>
</dbReference>
<evidence type="ECO:0000313" key="10">
    <source>
        <dbReference type="EMBL" id="KAF1994072.1"/>
    </source>
</evidence>
<dbReference type="InterPro" id="IPR001910">
    <property type="entry name" value="Inosine/uridine_hydrolase_dom"/>
</dbReference>
<feature type="region of interest" description="Disordered" evidence="7">
    <location>
        <begin position="1371"/>
        <end position="1397"/>
    </location>
</feature>
<evidence type="ECO:0000256" key="1">
    <source>
        <dbReference type="ARBA" id="ARBA00004141"/>
    </source>
</evidence>
<feature type="transmembrane region" description="Helical" evidence="8">
    <location>
        <begin position="190"/>
        <end position="208"/>
    </location>
</feature>
<dbReference type="GO" id="GO:0016799">
    <property type="term" value="F:hydrolase activity, hydrolyzing N-glycosyl compounds"/>
    <property type="evidence" value="ECO:0007669"/>
    <property type="project" value="InterPro"/>
</dbReference>
<evidence type="ECO:0000256" key="7">
    <source>
        <dbReference type="SAM" id="MobiDB-lite"/>
    </source>
</evidence>
<dbReference type="SMART" id="SM01127">
    <property type="entry name" value="DDHD"/>
    <property type="match status" value="1"/>
</dbReference>
<feature type="transmembrane region" description="Helical" evidence="8">
    <location>
        <begin position="272"/>
        <end position="292"/>
    </location>
</feature>
<comment type="subcellular location">
    <subcellularLocation>
        <location evidence="1">Membrane</location>
        <topology evidence="1">Multi-pass membrane protein</topology>
    </subcellularLocation>
</comment>
<feature type="compositionally biased region" description="Basic and acidic residues" evidence="7">
    <location>
        <begin position="1090"/>
        <end position="1100"/>
    </location>
</feature>
<feature type="region of interest" description="Disordered" evidence="7">
    <location>
        <begin position="1"/>
        <end position="35"/>
    </location>
</feature>
<dbReference type="SUPFAM" id="SSF53590">
    <property type="entry name" value="Nucleoside hydrolase"/>
    <property type="match status" value="1"/>
</dbReference>
<proteinExistence type="inferred from homology"/>
<feature type="region of interest" description="Disordered" evidence="7">
    <location>
        <begin position="923"/>
        <end position="948"/>
    </location>
</feature>
<accession>A0A6A5VWE2</accession>
<dbReference type="InterPro" id="IPR036452">
    <property type="entry name" value="Ribo_hydro-like"/>
</dbReference>
<comment type="similarity">
    <text evidence="3">Belongs to the IUNH family.</text>
</comment>
<dbReference type="Proteomes" id="UP000799779">
    <property type="component" value="Unassembled WGS sequence"/>
</dbReference>
<dbReference type="Pfam" id="PF01156">
    <property type="entry name" value="IU_nuc_hydro"/>
    <property type="match status" value="1"/>
</dbReference>
<dbReference type="OrthoDB" id="69269at2759"/>
<dbReference type="Gene3D" id="3.90.245.10">
    <property type="entry name" value="Ribonucleoside hydrolase-like"/>
    <property type="match status" value="1"/>
</dbReference>
<dbReference type="InterPro" id="IPR058055">
    <property type="entry name" value="PA-PLA1"/>
</dbReference>
<dbReference type="GO" id="GO:0016020">
    <property type="term" value="C:membrane"/>
    <property type="evidence" value="ECO:0007669"/>
    <property type="project" value="UniProtKB-SubCell"/>
</dbReference>
<dbReference type="PANTHER" id="PTHR23509">
    <property type="entry name" value="PA-PL1 PHOSPHOLIPASE FAMILY"/>
    <property type="match status" value="1"/>
</dbReference>
<feature type="region of interest" description="Disordered" evidence="7">
    <location>
        <begin position="1696"/>
        <end position="1719"/>
    </location>
</feature>
<evidence type="ECO:0000256" key="4">
    <source>
        <dbReference type="ARBA" id="ARBA00022692"/>
    </source>
</evidence>
<dbReference type="PROSITE" id="PS51043">
    <property type="entry name" value="DDHD"/>
    <property type="match status" value="1"/>
</dbReference>
<organism evidence="10 11">
    <name type="scientific">Amniculicola lignicola CBS 123094</name>
    <dbReference type="NCBI Taxonomy" id="1392246"/>
    <lineage>
        <taxon>Eukaryota</taxon>
        <taxon>Fungi</taxon>
        <taxon>Dikarya</taxon>
        <taxon>Ascomycota</taxon>
        <taxon>Pezizomycotina</taxon>
        <taxon>Dothideomycetes</taxon>
        <taxon>Pleosporomycetidae</taxon>
        <taxon>Pleosporales</taxon>
        <taxon>Amniculicolaceae</taxon>
        <taxon>Amniculicola</taxon>
    </lineage>
</organism>
<feature type="transmembrane region" description="Helical" evidence="8">
    <location>
        <begin position="214"/>
        <end position="234"/>
    </location>
</feature>